<accession>A0A146LZF5</accession>
<dbReference type="GO" id="GO:0015074">
    <property type="term" value="P:DNA integration"/>
    <property type="evidence" value="ECO:0007669"/>
    <property type="project" value="InterPro"/>
</dbReference>
<dbReference type="InterPro" id="IPR050951">
    <property type="entry name" value="Retrovirus_Pol_polyprotein"/>
</dbReference>
<name>A0A146LZF5_LYGHE</name>
<dbReference type="PROSITE" id="PS50994">
    <property type="entry name" value="INTEGRASE"/>
    <property type="match status" value="1"/>
</dbReference>
<feature type="non-terminal residue" evidence="4">
    <location>
        <position position="1"/>
    </location>
</feature>
<evidence type="ECO:0000259" key="3">
    <source>
        <dbReference type="PROSITE" id="PS50994"/>
    </source>
</evidence>
<reference evidence="4" key="1">
    <citation type="journal article" date="2016" name="Gigascience">
        <title>De novo construction of an expanded transcriptome assembly for the western tarnished plant bug, Lygus hesperus.</title>
        <authorList>
            <person name="Tassone E.E."/>
            <person name="Geib S.M."/>
            <person name="Hall B."/>
            <person name="Fabrick J.A."/>
            <person name="Brent C.S."/>
            <person name="Hull J.J."/>
        </authorList>
    </citation>
    <scope>NUCLEOTIDE SEQUENCE</scope>
</reference>
<feature type="compositionally biased region" description="Polar residues" evidence="2">
    <location>
        <begin position="435"/>
        <end position="447"/>
    </location>
</feature>
<evidence type="ECO:0000256" key="2">
    <source>
        <dbReference type="SAM" id="MobiDB-lite"/>
    </source>
</evidence>
<organism evidence="4">
    <name type="scientific">Lygus hesperus</name>
    <name type="common">Western plant bug</name>
    <dbReference type="NCBI Taxonomy" id="30085"/>
    <lineage>
        <taxon>Eukaryota</taxon>
        <taxon>Metazoa</taxon>
        <taxon>Ecdysozoa</taxon>
        <taxon>Arthropoda</taxon>
        <taxon>Hexapoda</taxon>
        <taxon>Insecta</taxon>
        <taxon>Pterygota</taxon>
        <taxon>Neoptera</taxon>
        <taxon>Paraneoptera</taxon>
        <taxon>Hemiptera</taxon>
        <taxon>Heteroptera</taxon>
        <taxon>Panheteroptera</taxon>
        <taxon>Cimicomorpha</taxon>
        <taxon>Miridae</taxon>
        <taxon>Mirini</taxon>
        <taxon>Lygus</taxon>
    </lineage>
</organism>
<dbReference type="Pfam" id="PF17921">
    <property type="entry name" value="Integrase_H2C2"/>
    <property type="match status" value="1"/>
</dbReference>
<dbReference type="InterPro" id="IPR001584">
    <property type="entry name" value="Integrase_cat-core"/>
</dbReference>
<proteinExistence type="predicted"/>
<dbReference type="GO" id="GO:0003964">
    <property type="term" value="F:RNA-directed DNA polymerase activity"/>
    <property type="evidence" value="ECO:0007669"/>
    <property type="project" value="UniProtKB-EC"/>
</dbReference>
<dbReference type="Gene3D" id="3.30.420.10">
    <property type="entry name" value="Ribonuclease H-like superfamily/Ribonuclease H"/>
    <property type="match status" value="1"/>
</dbReference>
<gene>
    <name evidence="4" type="primary">K02A2.6_72</name>
    <name evidence="4" type="ORF">g.73780</name>
</gene>
<protein>
    <recommendedName>
        <fullName evidence="1">RNA-directed DNA polymerase</fullName>
        <ecNumber evidence="1">2.7.7.49</ecNumber>
    </recommendedName>
</protein>
<evidence type="ECO:0000313" key="4">
    <source>
        <dbReference type="EMBL" id="JAQ11720.1"/>
    </source>
</evidence>
<dbReference type="GO" id="GO:0003676">
    <property type="term" value="F:nucleic acid binding"/>
    <property type="evidence" value="ECO:0007669"/>
    <property type="project" value="InterPro"/>
</dbReference>
<dbReference type="EMBL" id="GDHC01006909">
    <property type="protein sequence ID" value="JAQ11720.1"/>
    <property type="molecule type" value="Transcribed_RNA"/>
</dbReference>
<dbReference type="InterPro" id="IPR036397">
    <property type="entry name" value="RNaseH_sf"/>
</dbReference>
<dbReference type="Gene3D" id="1.10.340.70">
    <property type="match status" value="1"/>
</dbReference>
<dbReference type="EC" id="2.7.7.49" evidence="1"/>
<dbReference type="PANTHER" id="PTHR37984:SF9">
    <property type="entry name" value="INTEGRASE CATALYTIC DOMAIN-CONTAINING PROTEIN"/>
    <property type="match status" value="1"/>
</dbReference>
<dbReference type="SUPFAM" id="SSF53098">
    <property type="entry name" value="Ribonuclease H-like"/>
    <property type="match status" value="1"/>
</dbReference>
<dbReference type="Pfam" id="PF00665">
    <property type="entry name" value="rve"/>
    <property type="match status" value="1"/>
</dbReference>
<dbReference type="AlphaFoldDB" id="A0A146LZF5"/>
<feature type="region of interest" description="Disordered" evidence="2">
    <location>
        <begin position="423"/>
        <end position="518"/>
    </location>
</feature>
<dbReference type="FunFam" id="1.10.340.70:FF:000003">
    <property type="entry name" value="Protein CBG25708"/>
    <property type="match status" value="1"/>
</dbReference>
<feature type="domain" description="Integrase catalytic" evidence="3">
    <location>
        <begin position="175"/>
        <end position="335"/>
    </location>
</feature>
<dbReference type="InterPro" id="IPR041588">
    <property type="entry name" value="Integrase_H2C2"/>
</dbReference>
<dbReference type="FunFam" id="3.30.420.10:FF:000063">
    <property type="entry name" value="Retrovirus-related Pol polyprotein from transposon 297-like Protein"/>
    <property type="match status" value="1"/>
</dbReference>
<dbReference type="PANTHER" id="PTHR37984">
    <property type="entry name" value="PROTEIN CBG26694"/>
    <property type="match status" value="1"/>
</dbReference>
<evidence type="ECO:0000256" key="1">
    <source>
        <dbReference type="ARBA" id="ARBA00012493"/>
    </source>
</evidence>
<dbReference type="InterPro" id="IPR012337">
    <property type="entry name" value="RNaseH-like_sf"/>
</dbReference>
<sequence>IYTPGKNLLVADALSRQPIPHHEEDSELAEEVDAYVHEISLVEINTSDENIVKVIQSQSQDPVCLQLRELLNKEWPSKTELPLELRDYYSVRDELCLIEGILMRGNRMIIPANLRNVMLNKLHEGHLGITKTRRRAQCTMWWPNISSDIERKIKGCPTCIQHTSNHHEPLLPSTLPDFPWQIVSMDLFKFESHWYLVVVDHFSRFFELAHLQRMRTTDIIRVCKELFSRHGIPARVCTDSGSQFQSLQSSEFQCFAREWGFATTTSSPHFHQANGAAEAAVKTAKSLLKKNKDDFEKALLAYRNTALETGFSPAELLYGRKLRDTLPFTRHAMVAKPNLSAFPEMEGEYRARYKRNYDRRHRCHELEPLRIGEFVWISDLKRHGQVVAILKEPRSYLIKTEKQTVRRNRYHLIPAPYLDELPGTVVDSAPVGPNESGSSTPAPQASRGTPVAEPAVEIPTAKKSRTSVPSKPAPTPKMLRPSPVRPAMQSVKPRRSQGSSTSVGPAPVAATRSGRPIVRPAHFRQNLLRVKS</sequence>